<dbReference type="SUPFAM" id="SSF52317">
    <property type="entry name" value="Class I glutamine amidotransferase-like"/>
    <property type="match status" value="1"/>
</dbReference>
<dbReference type="InterPro" id="IPR009057">
    <property type="entry name" value="Homeodomain-like_sf"/>
</dbReference>
<dbReference type="InterPro" id="IPR018060">
    <property type="entry name" value="HTH_AraC"/>
</dbReference>
<feature type="compositionally biased region" description="Polar residues" evidence="4">
    <location>
        <begin position="370"/>
        <end position="385"/>
    </location>
</feature>
<comment type="caution">
    <text evidence="6">The sequence shown here is derived from an EMBL/GenBank/DDBJ whole genome shotgun (WGS) entry which is preliminary data.</text>
</comment>
<dbReference type="SMART" id="SM00342">
    <property type="entry name" value="HTH_ARAC"/>
    <property type="match status" value="1"/>
</dbReference>
<dbReference type="PROSITE" id="PS00041">
    <property type="entry name" value="HTH_ARAC_FAMILY_1"/>
    <property type="match status" value="1"/>
</dbReference>
<dbReference type="PANTHER" id="PTHR43130:SF3">
    <property type="entry name" value="HTH-TYPE TRANSCRIPTIONAL REGULATOR RV1931C"/>
    <property type="match status" value="1"/>
</dbReference>
<evidence type="ECO:0000256" key="4">
    <source>
        <dbReference type="SAM" id="MobiDB-lite"/>
    </source>
</evidence>
<gene>
    <name evidence="6" type="ORF">GJ697_28540</name>
</gene>
<sequence length="385" mass="41823">MIEPDFHAGHHPYAAPQLPPAPHQDAVDVVIVLADAGLTLTTLIPMEIFQAAGTLWDALHGVRPAPRFHVRLASLSGHSVQTPYGYTLRPDCSIEDIDKADIVVVPGAAPSRALAAGHPPCLLSWLRLWHQQGACLVGLGGGVAALAEAALLDGKEATAHWALMPVLMQRYPRVLWRTDYALTEYGQILCGTGVHAAIDLSLYLVEKFCGRELALRCARALALNLSDTLHTNHAVRPLSRPHADQVIRETEDYLRRNMHRDISAEFLAERIDLGVRSFIRRFKAATGHAPGAYMQLLRVAAARELLENSAAAVSVVSTRVGYSDQAFFRRLFKRHTGLTPSAYREQFGNSGKRHRAAVADSGGACHDPPSQLSVSASGTARSDGR</sequence>
<dbReference type="InterPro" id="IPR020449">
    <property type="entry name" value="Tscrpt_reg_AraC-type_HTH"/>
</dbReference>
<dbReference type="RefSeq" id="WP_154370520.1">
    <property type="nucleotide sequence ID" value="NZ_WKJM01000047.1"/>
</dbReference>
<dbReference type="GO" id="GO:0043565">
    <property type="term" value="F:sequence-specific DNA binding"/>
    <property type="evidence" value="ECO:0007669"/>
    <property type="project" value="InterPro"/>
</dbReference>
<name>A0A6L5QPN8_9BURK</name>
<feature type="domain" description="HTH araC/xylS-type" evidence="5">
    <location>
        <begin position="248"/>
        <end position="346"/>
    </location>
</feature>
<reference evidence="6 7" key="1">
    <citation type="submission" date="2019-11" db="EMBL/GenBank/DDBJ databases">
        <title>Novel species isolated from a subtropical stream in China.</title>
        <authorList>
            <person name="Lu H."/>
        </authorList>
    </citation>
    <scope>NUCLEOTIDE SEQUENCE [LARGE SCALE GENOMIC DNA]</scope>
    <source>
        <strain evidence="6 7">FT25W</strain>
    </source>
</reference>
<evidence type="ECO:0000256" key="2">
    <source>
        <dbReference type="ARBA" id="ARBA00023125"/>
    </source>
</evidence>
<evidence type="ECO:0000256" key="3">
    <source>
        <dbReference type="ARBA" id="ARBA00023163"/>
    </source>
</evidence>
<keyword evidence="1" id="KW-0805">Transcription regulation</keyword>
<evidence type="ECO:0000259" key="5">
    <source>
        <dbReference type="PROSITE" id="PS01124"/>
    </source>
</evidence>
<dbReference type="SUPFAM" id="SSF46689">
    <property type="entry name" value="Homeodomain-like"/>
    <property type="match status" value="2"/>
</dbReference>
<accession>A0A6L5QPN8</accession>
<feature type="region of interest" description="Disordered" evidence="4">
    <location>
        <begin position="346"/>
        <end position="385"/>
    </location>
</feature>
<dbReference type="InterPro" id="IPR002818">
    <property type="entry name" value="DJ-1/PfpI"/>
</dbReference>
<protein>
    <submittedName>
        <fullName evidence="6">Helix-turn-helix domain-containing protein</fullName>
    </submittedName>
</protein>
<dbReference type="EMBL" id="WKJM01000047">
    <property type="protein sequence ID" value="MRX11783.1"/>
    <property type="molecule type" value="Genomic_DNA"/>
</dbReference>
<dbReference type="Gene3D" id="3.40.50.880">
    <property type="match status" value="1"/>
</dbReference>
<dbReference type="InterPro" id="IPR052158">
    <property type="entry name" value="INH-QAR"/>
</dbReference>
<dbReference type="PANTHER" id="PTHR43130">
    <property type="entry name" value="ARAC-FAMILY TRANSCRIPTIONAL REGULATOR"/>
    <property type="match status" value="1"/>
</dbReference>
<dbReference type="GO" id="GO:0003700">
    <property type="term" value="F:DNA-binding transcription factor activity"/>
    <property type="evidence" value="ECO:0007669"/>
    <property type="project" value="InterPro"/>
</dbReference>
<dbReference type="Proteomes" id="UP000481037">
    <property type="component" value="Unassembled WGS sequence"/>
</dbReference>
<organism evidence="6 7">
    <name type="scientific">Duganella alba</name>
    <dbReference type="NCBI Taxonomy" id="2666081"/>
    <lineage>
        <taxon>Bacteria</taxon>
        <taxon>Pseudomonadati</taxon>
        <taxon>Pseudomonadota</taxon>
        <taxon>Betaproteobacteria</taxon>
        <taxon>Burkholderiales</taxon>
        <taxon>Oxalobacteraceae</taxon>
        <taxon>Telluria group</taxon>
        <taxon>Duganella</taxon>
    </lineage>
</organism>
<evidence type="ECO:0000313" key="7">
    <source>
        <dbReference type="Proteomes" id="UP000481037"/>
    </source>
</evidence>
<evidence type="ECO:0000313" key="6">
    <source>
        <dbReference type="EMBL" id="MRX11783.1"/>
    </source>
</evidence>
<dbReference type="AlphaFoldDB" id="A0A6L5QPN8"/>
<dbReference type="PROSITE" id="PS01124">
    <property type="entry name" value="HTH_ARAC_FAMILY_2"/>
    <property type="match status" value="1"/>
</dbReference>
<keyword evidence="3" id="KW-0804">Transcription</keyword>
<proteinExistence type="predicted"/>
<dbReference type="Pfam" id="PF12833">
    <property type="entry name" value="HTH_18"/>
    <property type="match status" value="1"/>
</dbReference>
<keyword evidence="2" id="KW-0238">DNA-binding</keyword>
<dbReference type="InterPro" id="IPR018062">
    <property type="entry name" value="HTH_AraC-typ_CS"/>
</dbReference>
<dbReference type="Gene3D" id="1.10.10.60">
    <property type="entry name" value="Homeodomain-like"/>
    <property type="match status" value="1"/>
</dbReference>
<dbReference type="InterPro" id="IPR029062">
    <property type="entry name" value="Class_I_gatase-like"/>
</dbReference>
<evidence type="ECO:0000256" key="1">
    <source>
        <dbReference type="ARBA" id="ARBA00023015"/>
    </source>
</evidence>
<keyword evidence="7" id="KW-1185">Reference proteome</keyword>
<dbReference type="PRINTS" id="PR00032">
    <property type="entry name" value="HTHARAC"/>
</dbReference>
<dbReference type="Pfam" id="PF01965">
    <property type="entry name" value="DJ-1_PfpI"/>
    <property type="match status" value="1"/>
</dbReference>